<protein>
    <submittedName>
        <fullName evidence="8">AraC family transcriptional regulator</fullName>
    </submittedName>
</protein>
<feature type="transmembrane region" description="Helical" evidence="7">
    <location>
        <begin position="171"/>
        <end position="189"/>
    </location>
</feature>
<evidence type="ECO:0000256" key="3">
    <source>
        <dbReference type="ARBA" id="ARBA00022692"/>
    </source>
</evidence>
<evidence type="ECO:0000313" key="8">
    <source>
        <dbReference type="EMBL" id="ERM80900.1"/>
    </source>
</evidence>
<dbReference type="GO" id="GO:0005412">
    <property type="term" value="F:D-glucose:sodium symporter activity"/>
    <property type="evidence" value="ECO:0007669"/>
    <property type="project" value="TreeGrafter"/>
</dbReference>
<keyword evidence="5 7" id="KW-0472">Membrane</keyword>
<feature type="transmembrane region" description="Helical" evidence="7">
    <location>
        <begin position="388"/>
        <end position="408"/>
    </location>
</feature>
<dbReference type="PANTHER" id="PTHR11819">
    <property type="entry name" value="SOLUTE CARRIER FAMILY 5"/>
    <property type="match status" value="1"/>
</dbReference>
<dbReference type="NCBIfam" id="TIGR00813">
    <property type="entry name" value="sss"/>
    <property type="match status" value="1"/>
</dbReference>
<keyword evidence="4 7" id="KW-1133">Transmembrane helix</keyword>
<dbReference type="GO" id="GO:0005886">
    <property type="term" value="C:plasma membrane"/>
    <property type="evidence" value="ECO:0007669"/>
    <property type="project" value="TreeGrafter"/>
</dbReference>
<dbReference type="PANTHER" id="PTHR11819:SF195">
    <property type="entry name" value="SODIUM_GLUCOSE COTRANSPORTER 4"/>
    <property type="match status" value="1"/>
</dbReference>
<evidence type="ECO:0000256" key="2">
    <source>
        <dbReference type="ARBA" id="ARBA00006434"/>
    </source>
</evidence>
<feature type="transmembrane region" description="Helical" evidence="7">
    <location>
        <begin position="128"/>
        <end position="151"/>
    </location>
</feature>
<sequence length="537" mass="58977">MEVINPFLKTPMLTIATFVGFTFFVAVYCWYRLRKEDLHSKDGYFLGARSLTGGVIAGSMILTNISTEHLIGMNGSAYKNGMIIIAWEVTSAIALVIAALYFLPIYLKMGLTTIPQYLERRYDSSTRTIVAFLLMASFVVTLLPIVLYTGAINLESIFNVSEVLQVSRPEGLWITVVTIGVIGSIYAIFGGLKAVALSDSVNAIGLIVGGLMIPILALWDIGGGNILGGVSKVYAHAPEKFNVIGAEDSVLPFSVIFTGLMINQLYFWGMNQTIIQRAFGAKNMAEAQKGLLYAGIFKILIPLIIVLPGIIAYYYFSDQYYGEQDFIYPILLKKILPLGLLGFFAAVVLGAILSTFNSVLNSAATIFSLDIYKKLIDPKCSDRGIVRVGRLSSLVLAIFSILIAPMVGNAPDGLYQLMQQLNGIFFIPIASILIAGFFIPRVSTEGAKLGLITGLLFYLITTFVFDTGIHFVHIWAIEFLLNLAVMLGISKYYPRKNLVAYNAAPILEMTPWRFAKPLSLVLCTVTVLIYVWLGMIL</sequence>
<feature type="transmembrane region" description="Helical" evidence="7">
    <location>
        <begin position="335"/>
        <end position="367"/>
    </location>
</feature>
<name>U5BKC6_9BACT</name>
<dbReference type="PATRIC" id="fig|1123057.7.peg.4222"/>
<comment type="caution">
    <text evidence="8">The sequence shown here is derived from an EMBL/GenBank/DDBJ whole genome shotgun (WGS) entry which is preliminary data.</text>
</comment>
<feature type="transmembrane region" description="Helical" evidence="7">
    <location>
        <begin position="471"/>
        <end position="493"/>
    </location>
</feature>
<proteinExistence type="inferred from homology"/>
<dbReference type="eggNOG" id="COG4146">
    <property type="taxonomic scope" value="Bacteria"/>
</dbReference>
<dbReference type="Gene3D" id="1.20.1730.10">
    <property type="entry name" value="Sodium/glucose cotransporter"/>
    <property type="match status" value="1"/>
</dbReference>
<dbReference type="InterPro" id="IPR001734">
    <property type="entry name" value="Na/solute_symporter"/>
</dbReference>
<accession>U5BKC6</accession>
<dbReference type="EMBL" id="AWXR01000071">
    <property type="protein sequence ID" value="ERM80900.1"/>
    <property type="molecule type" value="Genomic_DNA"/>
</dbReference>
<dbReference type="InterPro" id="IPR038377">
    <property type="entry name" value="Na/Glc_symporter_sf"/>
</dbReference>
<comment type="similarity">
    <text evidence="2 6">Belongs to the sodium:solute symporter (SSF) (TC 2.A.21) family.</text>
</comment>
<dbReference type="Proteomes" id="UP000016843">
    <property type="component" value="Unassembled WGS sequence"/>
</dbReference>
<feature type="transmembrane region" description="Helical" evidence="7">
    <location>
        <begin position="82"/>
        <end position="107"/>
    </location>
</feature>
<dbReference type="CDD" id="cd10328">
    <property type="entry name" value="SLC5sbd_YidK"/>
    <property type="match status" value="1"/>
</dbReference>
<feature type="transmembrane region" description="Helical" evidence="7">
    <location>
        <begin position="420"/>
        <end position="439"/>
    </location>
</feature>
<evidence type="ECO:0000256" key="7">
    <source>
        <dbReference type="SAM" id="Phobius"/>
    </source>
</evidence>
<feature type="transmembrane region" description="Helical" evidence="7">
    <location>
        <begin position="290"/>
        <end position="315"/>
    </location>
</feature>
<comment type="subcellular location">
    <subcellularLocation>
        <location evidence="1">Membrane</location>
        <topology evidence="1">Multi-pass membrane protein</topology>
    </subcellularLocation>
</comment>
<feature type="transmembrane region" description="Helical" evidence="7">
    <location>
        <begin position="12"/>
        <end position="31"/>
    </location>
</feature>
<evidence type="ECO:0000256" key="5">
    <source>
        <dbReference type="ARBA" id="ARBA00023136"/>
    </source>
</evidence>
<evidence type="ECO:0000313" key="9">
    <source>
        <dbReference type="Proteomes" id="UP000016843"/>
    </source>
</evidence>
<dbReference type="NCBIfam" id="NF007790">
    <property type="entry name" value="PRK10484.1"/>
    <property type="match status" value="1"/>
</dbReference>
<feature type="transmembrane region" description="Helical" evidence="7">
    <location>
        <begin position="250"/>
        <end position="269"/>
    </location>
</feature>
<evidence type="ECO:0000256" key="4">
    <source>
        <dbReference type="ARBA" id="ARBA00022989"/>
    </source>
</evidence>
<gene>
    <name evidence="8" type="ORF">P872_11010</name>
</gene>
<dbReference type="PROSITE" id="PS50283">
    <property type="entry name" value="NA_SOLUT_SYMP_3"/>
    <property type="match status" value="1"/>
</dbReference>
<feature type="transmembrane region" description="Helical" evidence="7">
    <location>
        <begin position="43"/>
        <end position="62"/>
    </location>
</feature>
<feature type="transmembrane region" description="Helical" evidence="7">
    <location>
        <begin position="514"/>
        <end position="533"/>
    </location>
</feature>
<reference evidence="8 9" key="1">
    <citation type="journal article" date="2013" name="Genome Announc.">
        <title>Draft Genome Sequence of the Psychrophilic and Alkaliphilic Rhodonellum psychrophilum Strain GCM71T.</title>
        <authorList>
            <person name="Hauptmann A.L."/>
            <person name="Glaring M.A."/>
            <person name="Hallin P.F."/>
            <person name="Prieme A."/>
            <person name="Stougaard P."/>
        </authorList>
    </citation>
    <scope>NUCLEOTIDE SEQUENCE [LARGE SCALE GENOMIC DNA]</scope>
    <source>
        <strain evidence="8 9">GCM71</strain>
    </source>
</reference>
<keyword evidence="9" id="KW-1185">Reference proteome</keyword>
<keyword evidence="3 7" id="KW-0812">Transmembrane</keyword>
<dbReference type="AlphaFoldDB" id="U5BKC6"/>
<feature type="transmembrane region" description="Helical" evidence="7">
    <location>
        <begin position="446"/>
        <end position="465"/>
    </location>
</feature>
<evidence type="ECO:0000256" key="1">
    <source>
        <dbReference type="ARBA" id="ARBA00004141"/>
    </source>
</evidence>
<feature type="transmembrane region" description="Helical" evidence="7">
    <location>
        <begin position="201"/>
        <end position="219"/>
    </location>
</feature>
<evidence type="ECO:0000256" key="6">
    <source>
        <dbReference type="RuleBase" id="RU362091"/>
    </source>
</evidence>
<dbReference type="Pfam" id="PF00474">
    <property type="entry name" value="SSF"/>
    <property type="match status" value="1"/>
</dbReference>
<organism evidence="8 9">
    <name type="scientific">Rhodonellum psychrophilum GCM71 = DSM 17998</name>
    <dbReference type="NCBI Taxonomy" id="1123057"/>
    <lineage>
        <taxon>Bacteria</taxon>
        <taxon>Pseudomonadati</taxon>
        <taxon>Bacteroidota</taxon>
        <taxon>Cytophagia</taxon>
        <taxon>Cytophagales</taxon>
        <taxon>Cytophagaceae</taxon>
        <taxon>Rhodonellum</taxon>
    </lineage>
</organism>